<keyword evidence="1" id="KW-0812">Transmembrane</keyword>
<protein>
    <submittedName>
        <fullName evidence="3">Prolipoprotein diacylglyceryl transferase</fullName>
    </submittedName>
</protein>
<gene>
    <name evidence="3" type="ORF">LH29_22265</name>
</gene>
<accession>A0A0D8J5H0</accession>
<dbReference type="EMBL" id="JRHC01000007">
    <property type="protein sequence ID" value="KJF42009.1"/>
    <property type="molecule type" value="Genomic_DNA"/>
</dbReference>
<dbReference type="GO" id="GO:0016740">
    <property type="term" value="F:transferase activity"/>
    <property type="evidence" value="ECO:0007669"/>
    <property type="project" value="UniProtKB-KW"/>
</dbReference>
<reference evidence="3 4" key="1">
    <citation type="submission" date="2014-09" db="EMBL/GenBank/DDBJ databases">
        <title>Draft Genome Sequence of Draconibacterium sp. JN14CK-3.</title>
        <authorList>
            <person name="Dong C."/>
            <person name="Lai Q."/>
            <person name="Shao Z."/>
        </authorList>
    </citation>
    <scope>NUCLEOTIDE SEQUENCE [LARGE SCALE GENOMIC DNA]</scope>
    <source>
        <strain evidence="3 4">JN14CK-3</strain>
    </source>
</reference>
<proteinExistence type="predicted"/>
<evidence type="ECO:0000259" key="2">
    <source>
        <dbReference type="Pfam" id="PF20584"/>
    </source>
</evidence>
<evidence type="ECO:0000256" key="1">
    <source>
        <dbReference type="SAM" id="Phobius"/>
    </source>
</evidence>
<evidence type="ECO:0000313" key="3">
    <source>
        <dbReference type="EMBL" id="KJF42009.1"/>
    </source>
</evidence>
<feature type="domain" description="DUF6787" evidence="2">
    <location>
        <begin position="19"/>
        <end position="94"/>
    </location>
</feature>
<dbReference type="OrthoDB" id="1151370at2"/>
<dbReference type="RefSeq" id="WP_045033339.1">
    <property type="nucleotide sequence ID" value="NZ_CAJXKZ010000001.1"/>
</dbReference>
<evidence type="ECO:0000313" key="4">
    <source>
        <dbReference type="Proteomes" id="UP000032544"/>
    </source>
</evidence>
<dbReference type="STRING" id="1544798.LH29_22265"/>
<dbReference type="Pfam" id="PF20584">
    <property type="entry name" value="DUF6787"/>
    <property type="match status" value="1"/>
</dbReference>
<sequence length="98" mass="11471">MFERLKKRWNLNSNFQVLIILFVFSITGSAALYVRKGVFDLVGITEATSLWIKVPLYIVTVVPAYQVLFLLIASVFGQFRFAWEFEKKTFSRFIPKKK</sequence>
<dbReference type="Proteomes" id="UP000032544">
    <property type="component" value="Unassembled WGS sequence"/>
</dbReference>
<keyword evidence="1" id="KW-1133">Transmembrane helix</keyword>
<keyword evidence="3" id="KW-0449">Lipoprotein</keyword>
<keyword evidence="4" id="KW-1185">Reference proteome</keyword>
<dbReference type="AlphaFoldDB" id="A0A0D8J5H0"/>
<keyword evidence="1" id="KW-0472">Membrane</keyword>
<feature type="transmembrane region" description="Helical" evidence="1">
    <location>
        <begin position="12"/>
        <end position="34"/>
    </location>
</feature>
<feature type="transmembrane region" description="Helical" evidence="1">
    <location>
        <begin position="54"/>
        <end position="77"/>
    </location>
</feature>
<name>A0A0D8J5H0_9BACT</name>
<keyword evidence="3" id="KW-0808">Transferase</keyword>
<comment type="caution">
    <text evidence="3">The sequence shown here is derived from an EMBL/GenBank/DDBJ whole genome shotgun (WGS) entry which is preliminary data.</text>
</comment>
<dbReference type="InterPro" id="IPR046714">
    <property type="entry name" value="DUF6787"/>
</dbReference>
<organism evidence="3 4">
    <name type="scientific">Draconibacterium sediminis</name>
    <dbReference type="NCBI Taxonomy" id="1544798"/>
    <lineage>
        <taxon>Bacteria</taxon>
        <taxon>Pseudomonadati</taxon>
        <taxon>Bacteroidota</taxon>
        <taxon>Bacteroidia</taxon>
        <taxon>Marinilabiliales</taxon>
        <taxon>Prolixibacteraceae</taxon>
        <taxon>Draconibacterium</taxon>
    </lineage>
</organism>